<sequence>MGITNSSAMSTIEFQTLTTILSSHTSSKQREVFLLNKIQPTAEVLHQITYDFLIGQISYSIYRRCLLTLKPKLEPLVLALQENDRIGRRNSVGSVASMRPLIFPHFDIDGQVRWRLERVLRIGEEVKISMEQDKYARAMAVGLEEDLGWFLDNGRRRGLLKDWRLYPWGDLLSRE</sequence>
<dbReference type="Proteomes" id="UP000298493">
    <property type="component" value="Unassembled WGS sequence"/>
</dbReference>
<name>A0A4Z1P2A3_9PEZI</name>
<accession>A0A4Z1P2A3</accession>
<keyword evidence="2" id="KW-1185">Reference proteome</keyword>
<gene>
    <name evidence="1" type="ORF">E6O75_ATG07763</name>
</gene>
<protein>
    <submittedName>
        <fullName evidence="1">Uncharacterized protein</fullName>
    </submittedName>
</protein>
<dbReference type="AlphaFoldDB" id="A0A4Z1P2A3"/>
<reference evidence="1 2" key="1">
    <citation type="submission" date="2019-04" db="EMBL/GenBank/DDBJ databases">
        <title>High contiguity whole genome sequence and gene annotation resource for two Venturia nashicola isolates.</title>
        <authorList>
            <person name="Prokchorchik M."/>
            <person name="Won K."/>
            <person name="Lee Y."/>
            <person name="Choi E.D."/>
            <person name="Segonzac C."/>
            <person name="Sohn K.H."/>
        </authorList>
    </citation>
    <scope>NUCLEOTIDE SEQUENCE [LARGE SCALE GENOMIC DNA]</scope>
    <source>
        <strain evidence="1 2">PRI2</strain>
    </source>
</reference>
<evidence type="ECO:0000313" key="1">
    <source>
        <dbReference type="EMBL" id="TID20303.1"/>
    </source>
</evidence>
<evidence type="ECO:0000313" key="2">
    <source>
        <dbReference type="Proteomes" id="UP000298493"/>
    </source>
</evidence>
<organism evidence="1 2">
    <name type="scientific">Venturia nashicola</name>
    <dbReference type="NCBI Taxonomy" id="86259"/>
    <lineage>
        <taxon>Eukaryota</taxon>
        <taxon>Fungi</taxon>
        <taxon>Dikarya</taxon>
        <taxon>Ascomycota</taxon>
        <taxon>Pezizomycotina</taxon>
        <taxon>Dothideomycetes</taxon>
        <taxon>Pleosporomycetidae</taxon>
        <taxon>Venturiales</taxon>
        <taxon>Venturiaceae</taxon>
        <taxon>Venturia</taxon>
    </lineage>
</organism>
<dbReference type="EMBL" id="SNSC02000011">
    <property type="protein sequence ID" value="TID20303.1"/>
    <property type="molecule type" value="Genomic_DNA"/>
</dbReference>
<proteinExistence type="predicted"/>
<comment type="caution">
    <text evidence="1">The sequence shown here is derived from an EMBL/GenBank/DDBJ whole genome shotgun (WGS) entry which is preliminary data.</text>
</comment>